<dbReference type="Proteomes" id="UP000191500">
    <property type="component" value="Unassembled WGS sequence"/>
</dbReference>
<dbReference type="InterPro" id="IPR031348">
    <property type="entry name" value="PigL_N"/>
</dbReference>
<keyword evidence="4" id="KW-1185">Reference proteome</keyword>
<evidence type="ECO:0000313" key="4">
    <source>
        <dbReference type="Proteomes" id="UP000191500"/>
    </source>
</evidence>
<dbReference type="AlphaFoldDB" id="A0A1V6UFX0"/>
<evidence type="ECO:0000313" key="3">
    <source>
        <dbReference type="EMBL" id="OQE37355.1"/>
    </source>
</evidence>
<feature type="region of interest" description="Disordered" evidence="1">
    <location>
        <begin position="176"/>
        <end position="200"/>
    </location>
</feature>
<evidence type="ECO:0000256" key="1">
    <source>
        <dbReference type="SAM" id="MobiDB-lite"/>
    </source>
</evidence>
<evidence type="ECO:0000259" key="2">
    <source>
        <dbReference type="Pfam" id="PF17111"/>
    </source>
</evidence>
<reference evidence="4" key="1">
    <citation type="journal article" date="2017" name="Nat. Microbiol.">
        <title>Global analysis of biosynthetic gene clusters reveals vast potential of secondary metabolite production in Penicillium species.</title>
        <authorList>
            <person name="Nielsen J.C."/>
            <person name="Grijseels S."/>
            <person name="Prigent S."/>
            <person name="Ji B."/>
            <person name="Dainat J."/>
            <person name="Nielsen K.F."/>
            <person name="Frisvad J.C."/>
            <person name="Workman M."/>
            <person name="Nielsen J."/>
        </authorList>
    </citation>
    <scope>NUCLEOTIDE SEQUENCE [LARGE SCALE GENOMIC DNA]</scope>
    <source>
        <strain evidence="4">IBT 31321</strain>
    </source>
</reference>
<dbReference type="EMBL" id="MDDG01000010">
    <property type="protein sequence ID" value="OQE37355.1"/>
    <property type="molecule type" value="Genomic_DNA"/>
</dbReference>
<name>A0A1V6UFX0_9EURO</name>
<comment type="caution">
    <text evidence="3">The sequence shown here is derived from an EMBL/GenBank/DDBJ whole genome shotgun (WGS) entry which is preliminary data.</text>
</comment>
<feature type="domain" description="Azaphilone pigments biosynthesis cluster protein L N-terminal" evidence="2">
    <location>
        <begin position="1"/>
        <end position="150"/>
    </location>
</feature>
<sequence>MDPLSVAASLAGLITISTQIINIIHTIKSKNNKELEALSREIHAVRGILSQIQQIVQFQSAKPAKNSEWLDALSATLDDCGDTYLQLQKSLQSLVSSSRLEALKKRVKWTLKEKDIQESLRKVESYKLSLDLLLSIQTSTTTTNIEDVLVQLQKKLRLTGPATATTRTPLSWRKKLAGFGADHPPPQTSHSEDTQSDAESLTDDVSYIIPGPNTTDWTNPGIFGISQDEGKDAPDLNSPGLVCICEISVGRKKISLLCSWERHPANEMLTPLRAHILFQGPTPGDLYFIQLEESLMVAPVERFVVPVGKCSLIIAQCNLKDGVCALSELDTRDDNEEFNLALEDFALKSSTNSQQVLVNFDSVQDREKLLNHLDGARYLQRMDLAFAMSNQFYHHSLYQKRIQNVQVGYTDGTEKSYIYPYLYLDYPVEGGSLMLVCGTKPNNEKSIVFKENILELDMQIVGSEALVFTNQDGKAIHTISATLSSLSELFDLYHRLQDAVRQWRSVEAQGVDNFDTKAKWVVENLEFLKDSVATTNSFYDVLVSVQVDRFLKRMKLEIRKKDSQEILASCHVITSSILLYKEHFRKESPDFFIEPVMQTGFWDLTNGPTTADNFQAGQLKIHGAKAKEICDELEGIVESCMRDTEDAQKRFLKALGRA</sequence>
<proteinExistence type="predicted"/>
<dbReference type="Pfam" id="PF17111">
    <property type="entry name" value="PigL_N"/>
    <property type="match status" value="1"/>
</dbReference>
<dbReference type="STRING" id="36646.A0A1V6UFX0"/>
<gene>
    <name evidence="3" type="ORF">PENCOP_c010G07881</name>
</gene>
<protein>
    <recommendedName>
        <fullName evidence="2">Azaphilone pigments biosynthesis cluster protein L N-terminal domain-containing protein</fullName>
    </recommendedName>
</protein>
<organism evidence="3 4">
    <name type="scientific">Penicillium coprophilum</name>
    <dbReference type="NCBI Taxonomy" id="36646"/>
    <lineage>
        <taxon>Eukaryota</taxon>
        <taxon>Fungi</taxon>
        <taxon>Dikarya</taxon>
        <taxon>Ascomycota</taxon>
        <taxon>Pezizomycotina</taxon>
        <taxon>Eurotiomycetes</taxon>
        <taxon>Eurotiomycetidae</taxon>
        <taxon>Eurotiales</taxon>
        <taxon>Aspergillaceae</taxon>
        <taxon>Penicillium</taxon>
    </lineage>
</organism>
<accession>A0A1V6UFX0</accession>